<evidence type="ECO:0000313" key="3">
    <source>
        <dbReference type="EMBL" id="CAF3930133.1"/>
    </source>
</evidence>
<evidence type="ECO:0000256" key="1">
    <source>
        <dbReference type="SAM" id="Phobius"/>
    </source>
</evidence>
<keyword evidence="1" id="KW-1133">Transmembrane helix</keyword>
<feature type="transmembrane region" description="Helical" evidence="1">
    <location>
        <begin position="197"/>
        <end position="216"/>
    </location>
</feature>
<sequence>MLKAICENRLCNFFTLISCPTKKQTVHPQPKQNESNWSVIRRYFSDFHRRYCTKTNINTQSYDLLVSRIVVIFMWLYIIIIEFLAFSNIMKPSMIVLNFLFLSSYSLKDIASIIYASGATIYGTSIEIYLILPFSIINSILAVVTCGLNHSETKSTIIYIVKSIALFMGTELSYQNFKRFTFQQSYQLHYQTVSRTMLRQTIYLTVTIIFIVSPGLRSIYSGVQLKCSYLNRTITESYCDIIDIEKPTFEGHFSCVADYTAMITGMEQLRIIRDITLCSIAFYSIYNKGFLDITGTTSIIHKIMLLLFFGMSCSIIVVNINPLNFVNIKLYFNLFEIVIFFILMVLLTLNLQQKYEHKKFIIMQENPTIFG</sequence>
<feature type="transmembrane region" description="Helical" evidence="1">
    <location>
        <begin position="128"/>
        <end position="149"/>
    </location>
</feature>
<feature type="transmembrane region" description="Helical" evidence="1">
    <location>
        <begin position="156"/>
        <end position="177"/>
    </location>
</feature>
<dbReference type="AlphaFoldDB" id="A0A818S352"/>
<keyword evidence="1" id="KW-0472">Membrane</keyword>
<name>A0A818S352_9BILA</name>
<dbReference type="EMBL" id="CAJOBB010000366">
    <property type="protein sequence ID" value="CAF3662718.1"/>
    <property type="molecule type" value="Genomic_DNA"/>
</dbReference>
<dbReference type="Proteomes" id="UP000663868">
    <property type="component" value="Unassembled WGS sequence"/>
</dbReference>
<protein>
    <submittedName>
        <fullName evidence="2">Uncharacterized protein</fullName>
    </submittedName>
</protein>
<evidence type="ECO:0000313" key="2">
    <source>
        <dbReference type="EMBL" id="CAF3662718.1"/>
    </source>
</evidence>
<accession>A0A818S352</accession>
<comment type="caution">
    <text evidence="2">The sequence shown here is derived from an EMBL/GenBank/DDBJ whole genome shotgun (WGS) entry which is preliminary data.</text>
</comment>
<reference evidence="2" key="1">
    <citation type="submission" date="2021-02" db="EMBL/GenBank/DDBJ databases">
        <authorList>
            <person name="Nowell W R."/>
        </authorList>
    </citation>
    <scope>NUCLEOTIDE SEQUENCE</scope>
</reference>
<feature type="transmembrane region" description="Helical" evidence="1">
    <location>
        <begin position="330"/>
        <end position="351"/>
    </location>
</feature>
<proteinExistence type="predicted"/>
<keyword evidence="1" id="KW-0812">Transmembrane</keyword>
<feature type="transmembrane region" description="Helical" evidence="1">
    <location>
        <begin position="303"/>
        <end position="324"/>
    </location>
</feature>
<gene>
    <name evidence="2" type="ORF">KXQ929_LOCUS8431</name>
    <name evidence="3" type="ORF">OKA104_LOCUS25776</name>
</gene>
<dbReference type="Proteomes" id="UP000663881">
    <property type="component" value="Unassembled WGS sequence"/>
</dbReference>
<dbReference type="EMBL" id="CAJOAY010002192">
    <property type="protein sequence ID" value="CAF3930133.1"/>
    <property type="molecule type" value="Genomic_DNA"/>
</dbReference>
<feature type="transmembrane region" description="Helical" evidence="1">
    <location>
        <begin position="65"/>
        <end position="86"/>
    </location>
</feature>
<evidence type="ECO:0000313" key="4">
    <source>
        <dbReference type="Proteomes" id="UP000663868"/>
    </source>
</evidence>
<organism evidence="2 4">
    <name type="scientific">Adineta steineri</name>
    <dbReference type="NCBI Taxonomy" id="433720"/>
    <lineage>
        <taxon>Eukaryota</taxon>
        <taxon>Metazoa</taxon>
        <taxon>Spiralia</taxon>
        <taxon>Gnathifera</taxon>
        <taxon>Rotifera</taxon>
        <taxon>Eurotatoria</taxon>
        <taxon>Bdelloidea</taxon>
        <taxon>Adinetida</taxon>
        <taxon>Adinetidae</taxon>
        <taxon>Adineta</taxon>
    </lineage>
</organism>